<sequence>MVAFALTFATTPASVLGTVFFQQQQGLSAGTTGFLFAPFSIGVVGGSWLGTRLLDRLSGRWVAFGAFGVVAGALVIGLIALRTGSTAGFAMSLAISGTGLGAASVAATNAGTSVVGETDHGIASGLLNTAPQLGSALGTAVISTVALGSGATDLPSGIFVALGAAVLGTAATLGLGGPRVTAGTNGVR</sequence>
<comment type="caution">
    <text evidence="8">The sequence shown here is derived from an EMBL/GenBank/DDBJ whole genome shotgun (WGS) entry which is preliminary data.</text>
</comment>
<evidence type="ECO:0000256" key="2">
    <source>
        <dbReference type="ARBA" id="ARBA00022448"/>
    </source>
</evidence>
<dbReference type="Pfam" id="PF07690">
    <property type="entry name" value="MFS_1"/>
    <property type="match status" value="1"/>
</dbReference>
<dbReference type="PANTHER" id="PTHR42718:SF46">
    <property type="entry name" value="BLR6921 PROTEIN"/>
    <property type="match status" value="1"/>
</dbReference>
<keyword evidence="5 7" id="KW-1133">Transmembrane helix</keyword>
<evidence type="ECO:0000256" key="4">
    <source>
        <dbReference type="ARBA" id="ARBA00022692"/>
    </source>
</evidence>
<dbReference type="EMBL" id="JADBEJ010000001">
    <property type="protein sequence ID" value="MBE1573447.1"/>
    <property type="molecule type" value="Genomic_DNA"/>
</dbReference>
<evidence type="ECO:0000313" key="8">
    <source>
        <dbReference type="EMBL" id="MBE1573447.1"/>
    </source>
</evidence>
<protein>
    <submittedName>
        <fullName evidence="8">MFS family arabinose efflux permease</fullName>
    </submittedName>
</protein>
<organism evidence="8 9">
    <name type="scientific">Amycolatopsis roodepoortensis</name>
    <dbReference type="NCBI Taxonomy" id="700274"/>
    <lineage>
        <taxon>Bacteria</taxon>
        <taxon>Bacillati</taxon>
        <taxon>Actinomycetota</taxon>
        <taxon>Actinomycetes</taxon>
        <taxon>Pseudonocardiales</taxon>
        <taxon>Pseudonocardiaceae</taxon>
        <taxon>Amycolatopsis</taxon>
    </lineage>
</organism>
<dbReference type="InterPro" id="IPR011701">
    <property type="entry name" value="MFS"/>
</dbReference>
<evidence type="ECO:0000256" key="7">
    <source>
        <dbReference type="SAM" id="Phobius"/>
    </source>
</evidence>
<keyword evidence="2" id="KW-0813">Transport</keyword>
<gene>
    <name evidence="8" type="ORF">H4W30_000476</name>
</gene>
<name>A0ABR9KZT5_9PSEU</name>
<evidence type="ECO:0000313" key="9">
    <source>
        <dbReference type="Proteomes" id="UP000656548"/>
    </source>
</evidence>
<evidence type="ECO:0000256" key="5">
    <source>
        <dbReference type="ARBA" id="ARBA00022989"/>
    </source>
</evidence>
<feature type="transmembrane region" description="Helical" evidence="7">
    <location>
        <begin position="27"/>
        <end position="49"/>
    </location>
</feature>
<keyword evidence="4 7" id="KW-0812">Transmembrane</keyword>
<keyword evidence="9" id="KW-1185">Reference proteome</keyword>
<dbReference type="InterPro" id="IPR036259">
    <property type="entry name" value="MFS_trans_sf"/>
</dbReference>
<dbReference type="Gene3D" id="1.20.1250.20">
    <property type="entry name" value="MFS general substrate transporter like domains"/>
    <property type="match status" value="1"/>
</dbReference>
<proteinExistence type="predicted"/>
<evidence type="ECO:0000256" key="6">
    <source>
        <dbReference type="ARBA" id="ARBA00023136"/>
    </source>
</evidence>
<dbReference type="PANTHER" id="PTHR42718">
    <property type="entry name" value="MAJOR FACILITATOR SUPERFAMILY MULTIDRUG TRANSPORTER MFSC"/>
    <property type="match status" value="1"/>
</dbReference>
<accession>A0ABR9KZT5</accession>
<feature type="transmembrane region" description="Helical" evidence="7">
    <location>
        <begin position="87"/>
        <end position="107"/>
    </location>
</feature>
<evidence type="ECO:0000256" key="1">
    <source>
        <dbReference type="ARBA" id="ARBA00004651"/>
    </source>
</evidence>
<comment type="subcellular location">
    <subcellularLocation>
        <location evidence="1">Cell membrane</location>
        <topology evidence="1">Multi-pass membrane protein</topology>
    </subcellularLocation>
</comment>
<feature type="transmembrane region" description="Helical" evidence="7">
    <location>
        <begin position="61"/>
        <end position="81"/>
    </location>
</feature>
<dbReference type="Proteomes" id="UP000656548">
    <property type="component" value="Unassembled WGS sequence"/>
</dbReference>
<keyword evidence="3" id="KW-1003">Cell membrane</keyword>
<reference evidence="8 9" key="1">
    <citation type="submission" date="2020-10" db="EMBL/GenBank/DDBJ databases">
        <title>Sequencing the genomes of 1000 actinobacteria strains.</title>
        <authorList>
            <person name="Klenk H.-P."/>
        </authorList>
    </citation>
    <scope>NUCLEOTIDE SEQUENCE [LARGE SCALE GENOMIC DNA]</scope>
    <source>
        <strain evidence="8 9">DSM 46661</strain>
    </source>
</reference>
<evidence type="ECO:0000256" key="3">
    <source>
        <dbReference type="ARBA" id="ARBA00022475"/>
    </source>
</evidence>
<dbReference type="RefSeq" id="WP_192741258.1">
    <property type="nucleotide sequence ID" value="NZ_JADBEJ010000001.1"/>
</dbReference>
<dbReference type="SUPFAM" id="SSF103473">
    <property type="entry name" value="MFS general substrate transporter"/>
    <property type="match status" value="1"/>
</dbReference>
<keyword evidence="6 7" id="KW-0472">Membrane</keyword>